<dbReference type="Proteomes" id="UP000219439">
    <property type="component" value="Unassembled WGS sequence"/>
</dbReference>
<dbReference type="EMBL" id="OBEL01000002">
    <property type="protein sequence ID" value="SNZ19291.1"/>
    <property type="molecule type" value="Genomic_DNA"/>
</dbReference>
<evidence type="ECO:0000313" key="2">
    <source>
        <dbReference type="EMBL" id="SNZ19291.1"/>
    </source>
</evidence>
<evidence type="ECO:0000313" key="3">
    <source>
        <dbReference type="Proteomes" id="UP000219439"/>
    </source>
</evidence>
<keyword evidence="1" id="KW-0732">Signal</keyword>
<organism evidence="2 3">
    <name type="scientific">Cohaesibacter gelatinilyticus</name>
    <dbReference type="NCBI Taxonomy" id="372072"/>
    <lineage>
        <taxon>Bacteria</taxon>
        <taxon>Pseudomonadati</taxon>
        <taxon>Pseudomonadota</taxon>
        <taxon>Alphaproteobacteria</taxon>
        <taxon>Hyphomicrobiales</taxon>
        <taxon>Cohaesibacteraceae</taxon>
    </lineage>
</organism>
<feature type="signal peptide" evidence="1">
    <location>
        <begin position="1"/>
        <end position="26"/>
    </location>
</feature>
<evidence type="ECO:0000256" key="1">
    <source>
        <dbReference type="SAM" id="SignalP"/>
    </source>
</evidence>
<accession>A0A285PHD8</accession>
<keyword evidence="3" id="KW-1185">Reference proteome</keyword>
<proteinExistence type="predicted"/>
<feature type="chain" id="PRO_5012831913" evidence="1">
    <location>
        <begin position="27"/>
        <end position="435"/>
    </location>
</feature>
<name>A0A285PHD8_9HYPH</name>
<sequence>MFRMLQTLRVVLALIVLAICLGSAQAQVDPSNLVRMETKTAKEVEKAWDIKLFTDKSFNCTARGNVNKFYLITDNEIYNRSQERLVTAISKSLLAFSYSSGPTRCIFRIGDPGNNNKFHVVVVFDEEVILDMPFQKAERHYFASQEEHQAFLKRLEANLRPATIRRPAGEVEALTAGNTRRYFIKSSAYVDFHRTNTLDGAKLNLCATFDLPADSQLLEQLGATLKNIVKMDSLDALAEGLLSSSCDIIPSSDQLVEMIDEKIIKSRSSSRDDILQQRDKIYHLMNVAAAKGSDYRKVRWPREIAITGDPKKHLGAKDAFMARHKKCIDSLSRFGQRAFDCHCMAQKGLDRSKIRQCSTGYAYIHGKYKAFDYAKSFVDPPSSVSRLDHSLKVSECVAKKFEATFYKSVLSGKKGGKESAWYKSMLNKWMDPCEG</sequence>
<dbReference type="RefSeq" id="WP_097153649.1">
    <property type="nucleotide sequence ID" value="NZ_OBEL01000002.1"/>
</dbReference>
<dbReference type="AlphaFoldDB" id="A0A285PHD8"/>
<reference evidence="2 3" key="1">
    <citation type="submission" date="2017-09" db="EMBL/GenBank/DDBJ databases">
        <authorList>
            <person name="Ehlers B."/>
            <person name="Leendertz F.H."/>
        </authorList>
    </citation>
    <scope>NUCLEOTIDE SEQUENCE [LARGE SCALE GENOMIC DNA]</scope>
    <source>
        <strain evidence="2 3">DSM 18289</strain>
    </source>
</reference>
<protein>
    <submittedName>
        <fullName evidence="2">Uncharacterized protein</fullName>
    </submittedName>
</protein>
<gene>
    <name evidence="2" type="ORF">SAMN06265368_2373</name>
</gene>